<dbReference type="Proteomes" id="UP001163846">
    <property type="component" value="Unassembled WGS sequence"/>
</dbReference>
<keyword evidence="1" id="KW-0472">Membrane</keyword>
<evidence type="ECO:0000256" key="1">
    <source>
        <dbReference type="SAM" id="Phobius"/>
    </source>
</evidence>
<dbReference type="AlphaFoldDB" id="A0AA38NXE0"/>
<name>A0AA38NXE0_9AGAR</name>
<accession>A0AA38NXE0</accession>
<protein>
    <submittedName>
        <fullName evidence="2">Uncharacterized protein</fullName>
    </submittedName>
</protein>
<feature type="transmembrane region" description="Helical" evidence="1">
    <location>
        <begin position="67"/>
        <end position="82"/>
    </location>
</feature>
<feature type="transmembrane region" description="Helical" evidence="1">
    <location>
        <begin position="94"/>
        <end position="113"/>
    </location>
</feature>
<evidence type="ECO:0000313" key="2">
    <source>
        <dbReference type="EMBL" id="KAJ3832400.1"/>
    </source>
</evidence>
<keyword evidence="1" id="KW-1133">Transmembrane helix</keyword>
<sequence length="126" mass="14586">MFHILHKLRGIHSTQSNTLPEVLLLLHAIAGSSFNITLFHVAIHSLFASDRWYPLVFQNPLNMQLEFLYHTLLFCALLRCLCHAPTTRIFELQYLHPVLPSFLLLVLLGHSFLNNQFHLTSVKRLT</sequence>
<comment type="caution">
    <text evidence="2">The sequence shown here is derived from an EMBL/GenBank/DDBJ whole genome shotgun (WGS) entry which is preliminary data.</text>
</comment>
<gene>
    <name evidence="2" type="ORF">F5878DRAFT_10318</name>
</gene>
<evidence type="ECO:0000313" key="3">
    <source>
        <dbReference type="Proteomes" id="UP001163846"/>
    </source>
</evidence>
<dbReference type="EMBL" id="MU806971">
    <property type="protein sequence ID" value="KAJ3832400.1"/>
    <property type="molecule type" value="Genomic_DNA"/>
</dbReference>
<keyword evidence="3" id="KW-1185">Reference proteome</keyword>
<proteinExistence type="predicted"/>
<keyword evidence="1" id="KW-0812">Transmembrane</keyword>
<feature type="transmembrane region" description="Helical" evidence="1">
    <location>
        <begin position="21"/>
        <end position="47"/>
    </location>
</feature>
<organism evidence="2 3">
    <name type="scientific">Lentinula raphanica</name>
    <dbReference type="NCBI Taxonomy" id="153919"/>
    <lineage>
        <taxon>Eukaryota</taxon>
        <taxon>Fungi</taxon>
        <taxon>Dikarya</taxon>
        <taxon>Basidiomycota</taxon>
        <taxon>Agaricomycotina</taxon>
        <taxon>Agaricomycetes</taxon>
        <taxon>Agaricomycetidae</taxon>
        <taxon>Agaricales</taxon>
        <taxon>Marasmiineae</taxon>
        <taxon>Omphalotaceae</taxon>
        <taxon>Lentinula</taxon>
    </lineage>
</organism>
<reference evidence="2" key="1">
    <citation type="submission" date="2022-08" db="EMBL/GenBank/DDBJ databases">
        <authorList>
            <consortium name="DOE Joint Genome Institute"/>
            <person name="Min B."/>
            <person name="Riley R."/>
            <person name="Sierra-Patev S."/>
            <person name="Naranjo-Ortiz M."/>
            <person name="Looney B."/>
            <person name="Konkel Z."/>
            <person name="Slot J.C."/>
            <person name="Sakamoto Y."/>
            <person name="Steenwyk J.L."/>
            <person name="Rokas A."/>
            <person name="Carro J."/>
            <person name="Camarero S."/>
            <person name="Ferreira P."/>
            <person name="Molpeceres G."/>
            <person name="Ruiz-Duenas F.J."/>
            <person name="Serrano A."/>
            <person name="Henrissat B."/>
            <person name="Drula E."/>
            <person name="Hughes K.W."/>
            <person name="Mata J.L."/>
            <person name="Ishikawa N.K."/>
            <person name="Vargas-Isla R."/>
            <person name="Ushijima S."/>
            <person name="Smith C.A."/>
            <person name="Ahrendt S."/>
            <person name="Andreopoulos W."/>
            <person name="He G."/>
            <person name="Labutti K."/>
            <person name="Lipzen A."/>
            <person name="Ng V."/>
            <person name="Sandor L."/>
            <person name="Barry K."/>
            <person name="Martinez A.T."/>
            <person name="Xiao Y."/>
            <person name="Gibbons J.G."/>
            <person name="Terashima K."/>
            <person name="Hibbett D.S."/>
            <person name="Grigoriev I.V."/>
        </authorList>
    </citation>
    <scope>NUCLEOTIDE SEQUENCE</scope>
    <source>
        <strain evidence="2">TFB9207</strain>
    </source>
</reference>